<dbReference type="RefSeq" id="WP_180950166.1">
    <property type="nucleotide sequence ID" value="NZ_CAUVKF010000003.1"/>
</dbReference>
<sequence length="53" mass="6139">MRKDAVLLEEITDQELDNVNGAGFCENMKGRVEGSEWPPAGLLETFWYYRKCK</sequence>
<dbReference type="Proteomes" id="UP000769484">
    <property type="component" value="Unassembled WGS sequence"/>
</dbReference>
<evidence type="ECO:0000313" key="1">
    <source>
        <dbReference type="EMBL" id="MBF1649062.1"/>
    </source>
</evidence>
<name>A0A930KJQ4_9MICC</name>
<protein>
    <submittedName>
        <fullName evidence="1">Uncharacterized protein</fullName>
    </submittedName>
</protein>
<gene>
    <name evidence="1" type="ORF">HXO56_03015</name>
</gene>
<dbReference type="EMBL" id="JABZXJ010000008">
    <property type="protein sequence ID" value="MBF1649062.1"/>
    <property type="molecule type" value="Genomic_DNA"/>
</dbReference>
<organism evidence="1 2">
    <name type="scientific">Rothia dentocariosa</name>
    <dbReference type="NCBI Taxonomy" id="2047"/>
    <lineage>
        <taxon>Bacteria</taxon>
        <taxon>Bacillati</taxon>
        <taxon>Actinomycetota</taxon>
        <taxon>Actinomycetes</taxon>
        <taxon>Micrococcales</taxon>
        <taxon>Micrococcaceae</taxon>
        <taxon>Rothia</taxon>
    </lineage>
</organism>
<dbReference type="AlphaFoldDB" id="A0A930KJQ4"/>
<evidence type="ECO:0000313" key="2">
    <source>
        <dbReference type="Proteomes" id="UP000769484"/>
    </source>
</evidence>
<proteinExistence type="predicted"/>
<comment type="caution">
    <text evidence="1">The sequence shown here is derived from an EMBL/GenBank/DDBJ whole genome shotgun (WGS) entry which is preliminary data.</text>
</comment>
<accession>A0A930KJQ4</accession>
<reference evidence="1" key="1">
    <citation type="submission" date="2020-04" db="EMBL/GenBank/DDBJ databases">
        <title>Deep metagenomics examines the oral microbiome during advanced dental caries in children, revealing novel taxa and co-occurrences with host molecules.</title>
        <authorList>
            <person name="Baker J.L."/>
            <person name="Morton J.T."/>
            <person name="Dinis M."/>
            <person name="Alvarez R."/>
            <person name="Tran N.C."/>
            <person name="Knight R."/>
            <person name="Edlund A."/>
        </authorList>
    </citation>
    <scope>NUCLEOTIDE SEQUENCE</scope>
    <source>
        <strain evidence="1">JCVI_47_bin.4</strain>
    </source>
</reference>